<dbReference type="AlphaFoldDB" id="B9L0Z6"/>
<proteinExistence type="predicted"/>
<name>B9L0Z6_THERP</name>
<keyword evidence="1" id="KW-0812">Transmembrane</keyword>
<reference evidence="2 3" key="1">
    <citation type="journal article" date="2009" name="PLoS ONE">
        <title>Complete genome sequence of the aerobic CO-oxidizing thermophile Thermomicrobium roseum.</title>
        <authorList>
            <person name="Wu D."/>
            <person name="Raymond J."/>
            <person name="Wu M."/>
            <person name="Chatterji S."/>
            <person name="Ren Q."/>
            <person name="Graham J.E."/>
            <person name="Bryant D.A."/>
            <person name="Robb F."/>
            <person name="Colman A."/>
            <person name="Tallon L.J."/>
            <person name="Badger J.H."/>
            <person name="Madupu R."/>
            <person name="Ward N.L."/>
            <person name="Eisen J.A."/>
        </authorList>
    </citation>
    <scope>NUCLEOTIDE SEQUENCE [LARGE SCALE GENOMIC DNA]</scope>
    <source>
        <strain evidence="3">ATCC 27502 / DSM 5159 / P-2</strain>
    </source>
</reference>
<dbReference type="EMBL" id="CP001275">
    <property type="protein sequence ID" value="ACM05740.1"/>
    <property type="molecule type" value="Genomic_DNA"/>
</dbReference>
<dbReference type="Proteomes" id="UP000000447">
    <property type="component" value="Chromosome"/>
</dbReference>
<keyword evidence="1" id="KW-1133">Transmembrane helix</keyword>
<evidence type="ECO:0000313" key="3">
    <source>
        <dbReference type="Proteomes" id="UP000000447"/>
    </source>
</evidence>
<evidence type="ECO:0000313" key="2">
    <source>
        <dbReference type="EMBL" id="ACM05740.1"/>
    </source>
</evidence>
<sequence length="71" mass="8071">MRQRANQLWLIFFLPGTTLVLIPFVLTRVFGLALSETTSSIVGGTGLLLLFLSLFTQLPLPRRRNRERGQK</sequence>
<dbReference type="RefSeq" id="WP_015922649.1">
    <property type="nucleotide sequence ID" value="NC_011959.1"/>
</dbReference>
<dbReference type="KEGG" id="tro:trd_1707"/>
<keyword evidence="1" id="KW-0472">Membrane</keyword>
<gene>
    <name evidence="2" type="ordered locus">trd_1707</name>
</gene>
<evidence type="ECO:0000256" key="1">
    <source>
        <dbReference type="SAM" id="Phobius"/>
    </source>
</evidence>
<organism evidence="2 3">
    <name type="scientific">Thermomicrobium roseum (strain ATCC 27502 / DSM 5159 / P-2)</name>
    <dbReference type="NCBI Taxonomy" id="309801"/>
    <lineage>
        <taxon>Bacteria</taxon>
        <taxon>Pseudomonadati</taxon>
        <taxon>Thermomicrobiota</taxon>
        <taxon>Thermomicrobia</taxon>
        <taxon>Thermomicrobiales</taxon>
        <taxon>Thermomicrobiaceae</taxon>
        <taxon>Thermomicrobium</taxon>
    </lineage>
</organism>
<accession>B9L0Z6</accession>
<keyword evidence="3" id="KW-1185">Reference proteome</keyword>
<feature type="transmembrane region" description="Helical" evidence="1">
    <location>
        <begin position="41"/>
        <end position="60"/>
    </location>
</feature>
<protein>
    <submittedName>
        <fullName evidence="2">Uncharacterized protein</fullName>
    </submittedName>
</protein>
<dbReference type="HOGENOM" id="CLU_2738739_0_0_0"/>